<dbReference type="EMBL" id="BGZK01000650">
    <property type="protein sequence ID" value="GBP54589.1"/>
    <property type="molecule type" value="Genomic_DNA"/>
</dbReference>
<dbReference type="Proteomes" id="UP000299102">
    <property type="component" value="Unassembled WGS sequence"/>
</dbReference>
<sequence length="76" mass="8197">MSRKKDVCAAAMPYIGSSKRRISGGISPGCHRVRKIVKLYGLAGGGRARGREGRVRDNEIKMLGAAPRRTDRANSA</sequence>
<keyword evidence="2" id="KW-1185">Reference proteome</keyword>
<proteinExistence type="predicted"/>
<comment type="caution">
    <text evidence="1">The sequence shown here is derived from an EMBL/GenBank/DDBJ whole genome shotgun (WGS) entry which is preliminary data.</text>
</comment>
<gene>
    <name evidence="1" type="ORF">EVAR_33058_1</name>
</gene>
<reference evidence="1 2" key="1">
    <citation type="journal article" date="2019" name="Commun. Biol.">
        <title>The bagworm genome reveals a unique fibroin gene that provides high tensile strength.</title>
        <authorList>
            <person name="Kono N."/>
            <person name="Nakamura H."/>
            <person name="Ohtoshi R."/>
            <person name="Tomita M."/>
            <person name="Numata K."/>
            <person name="Arakawa K."/>
        </authorList>
    </citation>
    <scope>NUCLEOTIDE SEQUENCE [LARGE SCALE GENOMIC DNA]</scope>
</reference>
<accession>A0A4C1WWP3</accession>
<dbReference type="AlphaFoldDB" id="A0A4C1WWP3"/>
<name>A0A4C1WWP3_EUMVA</name>
<organism evidence="1 2">
    <name type="scientific">Eumeta variegata</name>
    <name type="common">Bagworm moth</name>
    <name type="synonym">Eumeta japonica</name>
    <dbReference type="NCBI Taxonomy" id="151549"/>
    <lineage>
        <taxon>Eukaryota</taxon>
        <taxon>Metazoa</taxon>
        <taxon>Ecdysozoa</taxon>
        <taxon>Arthropoda</taxon>
        <taxon>Hexapoda</taxon>
        <taxon>Insecta</taxon>
        <taxon>Pterygota</taxon>
        <taxon>Neoptera</taxon>
        <taxon>Endopterygota</taxon>
        <taxon>Lepidoptera</taxon>
        <taxon>Glossata</taxon>
        <taxon>Ditrysia</taxon>
        <taxon>Tineoidea</taxon>
        <taxon>Psychidae</taxon>
        <taxon>Oiketicinae</taxon>
        <taxon>Eumeta</taxon>
    </lineage>
</organism>
<evidence type="ECO:0000313" key="1">
    <source>
        <dbReference type="EMBL" id="GBP54589.1"/>
    </source>
</evidence>
<evidence type="ECO:0000313" key="2">
    <source>
        <dbReference type="Proteomes" id="UP000299102"/>
    </source>
</evidence>
<protein>
    <submittedName>
        <fullName evidence="1">Uncharacterized protein</fullName>
    </submittedName>
</protein>